<organism evidence="3 4">
    <name type="scientific">Prolixibacter denitrificans</name>
    <dbReference type="NCBI Taxonomy" id="1541063"/>
    <lineage>
        <taxon>Bacteria</taxon>
        <taxon>Pseudomonadati</taxon>
        <taxon>Bacteroidota</taxon>
        <taxon>Bacteroidia</taxon>
        <taxon>Marinilabiliales</taxon>
        <taxon>Prolixibacteraceae</taxon>
        <taxon>Prolixibacter</taxon>
    </lineage>
</organism>
<feature type="transmembrane region" description="Helical" evidence="2">
    <location>
        <begin position="43"/>
        <end position="60"/>
    </location>
</feature>
<dbReference type="AlphaFoldDB" id="A0A2P8CLA5"/>
<evidence type="ECO:0000256" key="2">
    <source>
        <dbReference type="SAM" id="Phobius"/>
    </source>
</evidence>
<evidence type="ECO:0000256" key="1">
    <source>
        <dbReference type="SAM" id="MobiDB-lite"/>
    </source>
</evidence>
<proteinExistence type="predicted"/>
<comment type="caution">
    <text evidence="3">The sequence shown here is derived from an EMBL/GenBank/DDBJ whole genome shotgun (WGS) entry which is preliminary data.</text>
</comment>
<feature type="region of interest" description="Disordered" evidence="1">
    <location>
        <begin position="305"/>
        <end position="563"/>
    </location>
</feature>
<accession>A0A2P8CLA5</accession>
<feature type="compositionally biased region" description="Low complexity" evidence="1">
    <location>
        <begin position="460"/>
        <end position="557"/>
    </location>
</feature>
<sequence length="563" mass="64456">MKTKLSFFVSIKKLTTHRINGTGFAFFVSETAHLIPTAMKKTIIISVLAILTLITGIATARDYPDEYLGLPGDNLNLYATMKLFQESETLEAFERSLNDPNSHINNLDLNGDNLVDYISVVDYVDGDVHNIVLRTQLNRNETQDIAVFTVQRFDDGTARIQLIGDEALYGKNYIVEPIYADSQETPNPGYMGNTTVIATPAPVTVTTYQVAFWPIIRFIYRPGYVRWHSVWGWGHYPSYWNPWRPYYWHTYFGYHSHFDHYYYAHYRHWNHYRYHRYHNFYYNHVRAHSPQVNVRIRRGNYRSTYSRPDLRRRGDEIYRRTARRSTGYRTDNSHYRRTNSGQSVSNRRTYNTHSNSGRRTVSGTPSRTPTNSSANRRSVDTRRSSTIRSGRSTTNPYQGGNNGVSQSRSRNSSSYGSGTRSSVSTQRHAPQKTTINRSRSSRSSTVGRTYRRPTQSRTTYSNRSSSKPRVSSRSSSSRSSYRKPNVSSRSSVSRSSSSQPRVSSRSHSSSNRNSSVSHRSSRSSSSRSSSVRSSRSSNSRSSKATTKSSHSRSSSGRRSGRRK</sequence>
<feature type="compositionally biased region" description="Low complexity" evidence="1">
    <location>
        <begin position="384"/>
        <end position="394"/>
    </location>
</feature>
<evidence type="ECO:0008006" key="5">
    <source>
        <dbReference type="Google" id="ProtNLM"/>
    </source>
</evidence>
<keyword evidence="2" id="KW-0472">Membrane</keyword>
<evidence type="ECO:0000313" key="3">
    <source>
        <dbReference type="EMBL" id="PSK85721.1"/>
    </source>
</evidence>
<keyword evidence="2" id="KW-0812">Transmembrane</keyword>
<gene>
    <name evidence="3" type="ORF">CLV93_101690</name>
</gene>
<dbReference type="Proteomes" id="UP000240621">
    <property type="component" value="Unassembled WGS sequence"/>
</dbReference>
<protein>
    <recommendedName>
        <fullName evidence="5">DUF3300 domain-containing protein</fullName>
    </recommendedName>
</protein>
<feature type="compositionally biased region" description="Low complexity" evidence="1">
    <location>
        <begin position="433"/>
        <end position="448"/>
    </location>
</feature>
<feature type="compositionally biased region" description="Polar residues" evidence="1">
    <location>
        <begin position="338"/>
        <end position="376"/>
    </location>
</feature>
<feature type="compositionally biased region" description="Low complexity" evidence="1">
    <location>
        <begin position="403"/>
        <end position="425"/>
    </location>
</feature>
<reference evidence="3 4" key="1">
    <citation type="submission" date="2018-03" db="EMBL/GenBank/DDBJ databases">
        <title>Genomic Encyclopedia of Archaeal and Bacterial Type Strains, Phase II (KMG-II): from individual species to whole genera.</title>
        <authorList>
            <person name="Goeker M."/>
        </authorList>
    </citation>
    <scope>NUCLEOTIDE SEQUENCE [LARGE SCALE GENOMIC DNA]</scope>
    <source>
        <strain evidence="3 4">DSM 27267</strain>
    </source>
</reference>
<evidence type="ECO:0000313" key="4">
    <source>
        <dbReference type="Proteomes" id="UP000240621"/>
    </source>
</evidence>
<name>A0A2P8CLA5_9BACT</name>
<dbReference type="EMBL" id="PYGC01000001">
    <property type="protein sequence ID" value="PSK85721.1"/>
    <property type="molecule type" value="Genomic_DNA"/>
</dbReference>
<keyword evidence="2" id="KW-1133">Transmembrane helix</keyword>
<feature type="compositionally biased region" description="Basic and acidic residues" evidence="1">
    <location>
        <begin position="308"/>
        <end position="319"/>
    </location>
</feature>